<dbReference type="EMBL" id="UOED01000087">
    <property type="protein sequence ID" value="VAV94107.1"/>
    <property type="molecule type" value="Genomic_DNA"/>
</dbReference>
<evidence type="ECO:0000313" key="5">
    <source>
        <dbReference type="EMBL" id="VAV94107.1"/>
    </source>
</evidence>
<organism evidence="5">
    <name type="scientific">hydrothermal vent metagenome</name>
    <dbReference type="NCBI Taxonomy" id="652676"/>
    <lineage>
        <taxon>unclassified sequences</taxon>
        <taxon>metagenomes</taxon>
        <taxon>ecological metagenomes</taxon>
    </lineage>
</organism>
<keyword evidence="3" id="KW-0408">Iron</keyword>
<reference evidence="5" key="1">
    <citation type="submission" date="2018-06" db="EMBL/GenBank/DDBJ databases">
        <authorList>
            <person name="Zhirakovskaya E."/>
        </authorList>
    </citation>
    <scope>NUCLEOTIDE SEQUENCE</scope>
</reference>
<dbReference type="PROSITE" id="PS51007">
    <property type="entry name" value="CYTC"/>
    <property type="match status" value="1"/>
</dbReference>
<accession>A0A3B0RPS8</accession>
<feature type="domain" description="Cytochrome c" evidence="4">
    <location>
        <begin position="67"/>
        <end position="153"/>
    </location>
</feature>
<dbReference type="GO" id="GO:0046872">
    <property type="term" value="F:metal ion binding"/>
    <property type="evidence" value="ECO:0007669"/>
    <property type="project" value="UniProtKB-KW"/>
</dbReference>
<name>A0A3B0RPS8_9ZZZZ</name>
<gene>
    <name evidence="5" type="ORF">MNBD_ALPHA02-717</name>
</gene>
<dbReference type="GO" id="GO:0009055">
    <property type="term" value="F:electron transfer activity"/>
    <property type="evidence" value="ECO:0007669"/>
    <property type="project" value="InterPro"/>
</dbReference>
<dbReference type="InterPro" id="IPR009056">
    <property type="entry name" value="Cyt_c-like_dom"/>
</dbReference>
<keyword evidence="2" id="KW-0479">Metal-binding</keyword>
<dbReference type="AlphaFoldDB" id="A0A3B0RPS8"/>
<dbReference type="Pfam" id="PF13442">
    <property type="entry name" value="Cytochrome_CBB3"/>
    <property type="match status" value="1"/>
</dbReference>
<sequence length="175" mass="19056">MKKVKIAFGAALVLGVGVLGFAYSGIFNIAATATHDPVTNWLLTTTRNRSIEVRAQDIEVPDLDNEKLQLAGINDYDSMCTECHTAPGRRPSSLAKGLNPPAPDLAEEALEKPPEVLFWATKNGIRMTGMPAWGTSHGDDEIWPVIAFLQVLPDLDGEDYKEMLEEAQGMGHHAD</sequence>
<evidence type="ECO:0000256" key="3">
    <source>
        <dbReference type="ARBA" id="ARBA00023004"/>
    </source>
</evidence>
<dbReference type="InterPro" id="IPR036909">
    <property type="entry name" value="Cyt_c-like_dom_sf"/>
</dbReference>
<protein>
    <recommendedName>
        <fullName evidence="4">Cytochrome c domain-containing protein</fullName>
    </recommendedName>
</protein>
<keyword evidence="1" id="KW-0349">Heme</keyword>
<dbReference type="SUPFAM" id="SSF46626">
    <property type="entry name" value="Cytochrome c"/>
    <property type="match status" value="1"/>
</dbReference>
<proteinExistence type="predicted"/>
<dbReference type="Gene3D" id="1.10.760.10">
    <property type="entry name" value="Cytochrome c-like domain"/>
    <property type="match status" value="1"/>
</dbReference>
<evidence type="ECO:0000256" key="1">
    <source>
        <dbReference type="ARBA" id="ARBA00022617"/>
    </source>
</evidence>
<dbReference type="GO" id="GO:0020037">
    <property type="term" value="F:heme binding"/>
    <property type="evidence" value="ECO:0007669"/>
    <property type="project" value="InterPro"/>
</dbReference>
<evidence type="ECO:0000259" key="4">
    <source>
        <dbReference type="PROSITE" id="PS51007"/>
    </source>
</evidence>
<evidence type="ECO:0000256" key="2">
    <source>
        <dbReference type="ARBA" id="ARBA00022723"/>
    </source>
</evidence>